<dbReference type="CDD" id="cd15040">
    <property type="entry name" value="7tmB2_Adhesion"/>
    <property type="match status" value="1"/>
</dbReference>
<feature type="domain" description="G-protein coupled receptors family 2 profile 2" evidence="9">
    <location>
        <begin position="940"/>
        <end position="1183"/>
    </location>
</feature>
<feature type="compositionally biased region" description="Polar residues" evidence="6">
    <location>
        <begin position="238"/>
        <end position="248"/>
    </location>
</feature>
<reference evidence="10" key="1">
    <citation type="submission" date="2021-10" db="EMBL/GenBank/DDBJ databases">
        <title>Tropical sea cucumber genome reveals ecological adaptation and Cuvierian tubules defense mechanism.</title>
        <authorList>
            <person name="Chen T."/>
        </authorList>
    </citation>
    <scope>NUCLEOTIDE SEQUENCE</scope>
    <source>
        <strain evidence="10">Nanhai2018</strain>
        <tissue evidence="10">Muscle</tissue>
    </source>
</reference>
<name>A0A9Q1BGD4_HOLLE</name>
<dbReference type="PANTHER" id="PTHR47767">
    <property type="entry name" value="ADHESION G PROTEIN-COUPLED RECEPTOR G7"/>
    <property type="match status" value="1"/>
</dbReference>
<dbReference type="PROSITE" id="PS50221">
    <property type="entry name" value="GAIN_B"/>
    <property type="match status" value="1"/>
</dbReference>
<keyword evidence="5" id="KW-1015">Disulfide bond</keyword>
<evidence type="ECO:0000313" key="10">
    <source>
        <dbReference type="EMBL" id="KAJ8024663.1"/>
    </source>
</evidence>
<comment type="subcellular location">
    <subcellularLocation>
        <location evidence="1">Membrane</location>
        <topology evidence="1">Multi-pass membrane protein</topology>
    </subcellularLocation>
</comment>
<evidence type="ECO:0000259" key="9">
    <source>
        <dbReference type="PROSITE" id="PS50261"/>
    </source>
</evidence>
<accession>A0A9Q1BGD4</accession>
<feature type="transmembrane region" description="Helical" evidence="7">
    <location>
        <begin position="1000"/>
        <end position="1033"/>
    </location>
</feature>
<keyword evidence="2 7" id="KW-0812">Transmembrane</keyword>
<keyword evidence="10" id="KW-0675">Receptor</keyword>
<protein>
    <submittedName>
        <fullName evidence="10">Adhesion G-protein coupled receptor G4</fullName>
    </submittedName>
</protein>
<evidence type="ECO:0000256" key="7">
    <source>
        <dbReference type="SAM" id="Phobius"/>
    </source>
</evidence>
<feature type="domain" description="GAIN-B" evidence="8">
    <location>
        <begin position="765"/>
        <end position="935"/>
    </location>
</feature>
<keyword evidence="4 7" id="KW-0472">Membrane</keyword>
<proteinExistence type="predicted"/>
<comment type="caution">
    <text evidence="10">The sequence shown here is derived from an EMBL/GenBank/DDBJ whole genome shotgun (WGS) entry which is preliminary data.</text>
</comment>
<dbReference type="InterPro" id="IPR000203">
    <property type="entry name" value="GPS"/>
</dbReference>
<dbReference type="InterPro" id="IPR053066">
    <property type="entry name" value="ADGR_G7"/>
</dbReference>
<feature type="transmembrane region" description="Helical" evidence="7">
    <location>
        <begin position="1134"/>
        <end position="1154"/>
    </location>
</feature>
<dbReference type="Gene3D" id="1.20.1070.10">
    <property type="entry name" value="Rhodopsin 7-helix transmembrane proteins"/>
    <property type="match status" value="1"/>
</dbReference>
<dbReference type="Pfam" id="PF26588">
    <property type="entry name" value="GAIN_ADGRA3"/>
    <property type="match status" value="1"/>
</dbReference>
<dbReference type="GO" id="GO:0016020">
    <property type="term" value="C:membrane"/>
    <property type="evidence" value="ECO:0007669"/>
    <property type="project" value="UniProtKB-SubCell"/>
</dbReference>
<dbReference type="SUPFAM" id="SSF81321">
    <property type="entry name" value="Family A G protein-coupled receptor-like"/>
    <property type="match status" value="1"/>
</dbReference>
<sequence length="1237" mass="138170">MGLQAETCVRDLQNQINETDYAEGYIYLEGTEEISQQQLDSIQRACQLSNHSKIMSCTTKMFQSVSFCDSNITSHKSVGDLRFPKTNIGTIASSKEVCPGSQKPLATMFCKGDFIRPSYWDVLTVNNCTEYVDIDLTHNPITTEKTIMESNSLTIKSLPDERPTLSTIEDIDRVTKTRSRTGLEPDHISKATTMSGETINDDIRVTKENLNEVSTIKDVDQVTETRLHTSPEPDHISEATTMPSGNNNDDIRVTKENLNEESTIKDIDQVTETRLHTSPEPDHITEATTVYGETINYDIRVTKENLNEVSTIKDIDQVTKTRFHTSPKPDHITEATTMSGETINDDVRVTKVNVNEVSTIKDIDQVTETRFRTSPEPDHISEGTTMSGETIIDDIRVTKENVNEVSTIKDIDQVTETRLHTSPEPDHISEATTMSGETINDDIRVTKENVNEVSTIKDIDQVTETRFRTSPEPDHISEGTTMSGETIIDDIRVTEENLNEVSTIKDIDQVTKTRFHTSPEPDHITEATTMSGETINDDIRVTKENVNEVSTIKDIDQVTETRFHTSPEPDHISEATPMSGETIIDDIRVTKENLNEVSTIKDIDQVTETRLNSSPEPDHISEATPMSGETIIDDIRVTKENVNEISRLLSESTENPENVDEVNVVKLSEILMNISEIGSSSHEVTRNVLEIVDNLLNVKEHVYEESIFRGACSRILQALETQMTNLHKRETNFTAVKSSLGVAARQLERSAFLENVTFGGFTSIGSVDATYHLNESEVSVMAGNDKNLSKFLATITLPASLLDEISTGHNGKIPLTFIIHRTSLLFMSSNSRQRRHSERVESLVIAATVEGHTMANLSSPVISRFQLPHHADGPMTKHSKKCVFWDYTLANGHGDWSSEGCETVSGSEENNGLIIECHCSHLTNFAVLLDVQGDIDHIALDILSITGCVVSIFALVITLIVLLGVKKLREQVPQKIIINLCLALLGLYICFLSGIDQSSLGIGCVIFGALIHYFCVASVAWMCVVATNMYILFVRVFNADVTSFMWKAYLAAWGLPMIVVFVSVILEHQNYTSSYCFPQNGTMTFYLGVLLLIGLMLCYNLVIFILIVRQVTCGRIGRPAGQDKRTEMFERTQSIIIISVLLGLTWVFGFLSIGSARFTFNLLFLIFNSLQGFFVFVFFILRPKNVRMILFKYCYRCQDGNVGSYTVNKSQTDGTNDQKDTLDMDVVVVTRSDSHSL</sequence>
<feature type="transmembrane region" description="Helical" evidence="7">
    <location>
        <begin position="1045"/>
        <end position="1065"/>
    </location>
</feature>
<evidence type="ECO:0000256" key="4">
    <source>
        <dbReference type="ARBA" id="ARBA00023136"/>
    </source>
</evidence>
<evidence type="ECO:0000259" key="8">
    <source>
        <dbReference type="PROSITE" id="PS50221"/>
    </source>
</evidence>
<feature type="compositionally biased region" description="Basic and acidic residues" evidence="6">
    <location>
        <begin position="226"/>
        <end position="237"/>
    </location>
</feature>
<feature type="transmembrane region" description="Helical" evidence="7">
    <location>
        <begin position="942"/>
        <end position="964"/>
    </location>
</feature>
<dbReference type="InterPro" id="IPR058808">
    <property type="entry name" value="GAIN_ADGRA2/3"/>
</dbReference>
<dbReference type="Pfam" id="PF00002">
    <property type="entry name" value="7tm_2"/>
    <property type="match status" value="1"/>
</dbReference>
<evidence type="ECO:0000256" key="1">
    <source>
        <dbReference type="ARBA" id="ARBA00004141"/>
    </source>
</evidence>
<feature type="transmembrane region" description="Helical" evidence="7">
    <location>
        <begin position="1085"/>
        <end position="1108"/>
    </location>
</feature>
<evidence type="ECO:0000313" key="11">
    <source>
        <dbReference type="Proteomes" id="UP001152320"/>
    </source>
</evidence>
<dbReference type="OrthoDB" id="1100386at2759"/>
<dbReference type="InterPro" id="IPR046338">
    <property type="entry name" value="GAIN_dom_sf"/>
</dbReference>
<dbReference type="InterPro" id="IPR017981">
    <property type="entry name" value="GPCR_2-like_7TM"/>
</dbReference>
<dbReference type="PRINTS" id="PR00249">
    <property type="entry name" value="GPCRSECRETIN"/>
</dbReference>
<keyword evidence="11" id="KW-1185">Reference proteome</keyword>
<feature type="region of interest" description="Disordered" evidence="6">
    <location>
        <begin position="226"/>
        <end position="249"/>
    </location>
</feature>
<dbReference type="PANTHER" id="PTHR47767:SF2">
    <property type="entry name" value="GPS DOMAIN-CONTAINING PROTEIN"/>
    <property type="match status" value="1"/>
</dbReference>
<dbReference type="InterPro" id="IPR000832">
    <property type="entry name" value="GPCR_2_secretin-like"/>
</dbReference>
<evidence type="ECO:0000256" key="3">
    <source>
        <dbReference type="ARBA" id="ARBA00022989"/>
    </source>
</evidence>
<dbReference type="GO" id="GO:0004930">
    <property type="term" value="F:G protein-coupled receptor activity"/>
    <property type="evidence" value="ECO:0007669"/>
    <property type="project" value="InterPro"/>
</dbReference>
<organism evidence="10 11">
    <name type="scientific">Holothuria leucospilota</name>
    <name type="common">Black long sea cucumber</name>
    <name type="synonym">Mertensiothuria leucospilota</name>
    <dbReference type="NCBI Taxonomy" id="206669"/>
    <lineage>
        <taxon>Eukaryota</taxon>
        <taxon>Metazoa</taxon>
        <taxon>Echinodermata</taxon>
        <taxon>Eleutherozoa</taxon>
        <taxon>Echinozoa</taxon>
        <taxon>Holothuroidea</taxon>
        <taxon>Aspidochirotacea</taxon>
        <taxon>Aspidochirotida</taxon>
        <taxon>Holothuriidae</taxon>
        <taxon>Holothuria</taxon>
    </lineage>
</organism>
<feature type="transmembrane region" description="Helical" evidence="7">
    <location>
        <begin position="1160"/>
        <end position="1181"/>
    </location>
</feature>
<dbReference type="Gene3D" id="2.60.220.50">
    <property type="match status" value="1"/>
</dbReference>
<dbReference type="InterPro" id="IPR057244">
    <property type="entry name" value="GAIN_B"/>
</dbReference>
<evidence type="ECO:0000256" key="2">
    <source>
        <dbReference type="ARBA" id="ARBA00022692"/>
    </source>
</evidence>
<dbReference type="AlphaFoldDB" id="A0A9Q1BGD4"/>
<dbReference type="PROSITE" id="PS50261">
    <property type="entry name" value="G_PROTEIN_RECEP_F2_4"/>
    <property type="match status" value="1"/>
</dbReference>
<evidence type="ECO:0000256" key="5">
    <source>
        <dbReference type="ARBA" id="ARBA00023157"/>
    </source>
</evidence>
<dbReference type="Pfam" id="PF01825">
    <property type="entry name" value="GPS"/>
    <property type="match status" value="1"/>
</dbReference>
<dbReference type="GO" id="GO:0007166">
    <property type="term" value="P:cell surface receptor signaling pathway"/>
    <property type="evidence" value="ECO:0007669"/>
    <property type="project" value="InterPro"/>
</dbReference>
<dbReference type="EMBL" id="JAIZAY010000018">
    <property type="protein sequence ID" value="KAJ8024663.1"/>
    <property type="molecule type" value="Genomic_DNA"/>
</dbReference>
<keyword evidence="3 7" id="KW-1133">Transmembrane helix</keyword>
<dbReference type="Proteomes" id="UP001152320">
    <property type="component" value="Chromosome 18"/>
</dbReference>
<gene>
    <name evidence="10" type="ORF">HOLleu_34625</name>
</gene>
<dbReference type="SMART" id="SM00303">
    <property type="entry name" value="GPS"/>
    <property type="match status" value="1"/>
</dbReference>
<feature type="transmembrane region" description="Helical" evidence="7">
    <location>
        <begin position="976"/>
        <end position="994"/>
    </location>
</feature>
<evidence type="ECO:0000256" key="6">
    <source>
        <dbReference type="SAM" id="MobiDB-lite"/>
    </source>
</evidence>